<feature type="transmembrane region" description="Helical" evidence="1">
    <location>
        <begin position="263"/>
        <end position="280"/>
    </location>
</feature>
<sequence length="366" mass="43207">MLGILLDSFRVNKNIKIVFIIWLYIFLCFGYMTGSDWRAYELQYQSADYYYYNATYEKGFYTLFYFLKLFISDFFITLAFLKCIYLYTLIRLFRQITPLWISSISILLPISLLFMLVDNPLRFMTSIIFLNIGLGYLLNGHTKKFLMIAVLAPFFHITTIFIVFILLLIKFDNIIFRSKRLILIVLFFIVSFAFSSTGPVSNLISQLIPQLELLGTKNFGSYSVEDNDAFFTIGSMINAFLFIIIVSFRNYIVEHNQQYGKKIYSYIIIYFFLFRILLIVPSGFRLVIPMGYFLSIAVAMLLKKGNLLKLLFVSYFMLLMSKSLWQGYVYLPYSNSIWYILTEHKQYSERDNNNINFYRQRTGNSL</sequence>
<feature type="transmembrane region" description="Helical" evidence="1">
    <location>
        <begin position="145"/>
        <end position="169"/>
    </location>
</feature>
<dbReference type="PaxDb" id="272559-BF9343_0704"/>
<organism evidence="2 3">
    <name type="scientific">Bacteroides fragilis (strain ATCC 25285 / DSM 2151 / CCUG 4856 / JCM 11019 / LMG 10263 / NCTC 9343 / Onslow / VPI 2553 / EN-2)</name>
    <dbReference type="NCBI Taxonomy" id="272559"/>
    <lineage>
        <taxon>Bacteria</taxon>
        <taxon>Pseudomonadati</taxon>
        <taxon>Bacteroidota</taxon>
        <taxon>Bacteroidia</taxon>
        <taxon>Bacteroidales</taxon>
        <taxon>Bacteroidaceae</taxon>
        <taxon>Bacteroides</taxon>
    </lineage>
</organism>
<feature type="transmembrane region" description="Helical" evidence="1">
    <location>
        <begin position="229"/>
        <end position="251"/>
    </location>
</feature>
<dbReference type="KEGG" id="bfs:BF9343_0704"/>
<dbReference type="InterPro" id="IPR049458">
    <property type="entry name" value="EpsG-like"/>
</dbReference>
<keyword evidence="1 2" id="KW-0812">Transmembrane</keyword>
<dbReference type="HOGENOM" id="CLU_733297_0_0_10"/>
<feature type="transmembrane region" description="Helical" evidence="1">
    <location>
        <begin position="181"/>
        <end position="209"/>
    </location>
</feature>
<proteinExistence type="predicted"/>
<protein>
    <submittedName>
        <fullName evidence="2">Possible O-antigen related transmembrane protein</fullName>
    </submittedName>
</protein>
<evidence type="ECO:0000313" key="3">
    <source>
        <dbReference type="Proteomes" id="UP000006731"/>
    </source>
</evidence>
<dbReference type="GeneID" id="60368043"/>
<feature type="transmembrane region" description="Helical" evidence="1">
    <location>
        <begin position="65"/>
        <end position="87"/>
    </location>
</feature>
<name>Q5LH99_BACFN</name>
<feature type="transmembrane region" description="Helical" evidence="1">
    <location>
        <begin position="99"/>
        <end position="116"/>
    </location>
</feature>
<keyword evidence="3" id="KW-1185">Reference proteome</keyword>
<dbReference type="EMBL" id="CR626927">
    <property type="protein sequence ID" value="CAH06485.1"/>
    <property type="molecule type" value="Genomic_DNA"/>
</dbReference>
<evidence type="ECO:0000256" key="1">
    <source>
        <dbReference type="SAM" id="Phobius"/>
    </source>
</evidence>
<dbReference type="Pfam" id="PF14897">
    <property type="entry name" value="EpsG"/>
    <property type="match status" value="1"/>
</dbReference>
<dbReference type="AlphaFoldDB" id="Q5LH99"/>
<dbReference type="Proteomes" id="UP000006731">
    <property type="component" value="Chromosome"/>
</dbReference>
<evidence type="ECO:0000313" key="2">
    <source>
        <dbReference type="EMBL" id="CAH06485.1"/>
    </source>
</evidence>
<keyword evidence="1" id="KW-0472">Membrane</keyword>
<feature type="transmembrane region" description="Helical" evidence="1">
    <location>
        <begin position="310"/>
        <end position="331"/>
    </location>
</feature>
<reference evidence="2 3" key="1">
    <citation type="journal article" date="2005" name="Science">
        <title>Extensive DNA inversions in the B. fragilis genome control variable gene expression.</title>
        <authorList>
            <person name="Cerdeno-Tarraga A.M."/>
            <person name="Patrick S."/>
            <person name="Crosmann L."/>
            <person name="Blakely G."/>
            <person name="Abratt V."/>
            <person name="Lennard N."/>
            <person name="Duerden B."/>
            <person name="Poxton I."/>
            <person name="Harris B."/>
            <person name="Quail M.A."/>
            <person name="Barron A."/>
            <person name="Clarck L."/>
            <person name="Corton C."/>
            <person name="Doggett J."/>
            <person name="Holden M.T.G."/>
            <person name="Larke N."/>
            <person name="Line A."/>
            <person name="Lord A."/>
            <person name="Norbertczak H."/>
            <person name="Ormond D."/>
            <person name="Price C."/>
            <person name="Rabbinowitsch E."/>
            <person name="Woodward J."/>
            <person name="Barrel B.G."/>
            <person name="Parkhill J."/>
        </authorList>
    </citation>
    <scope>NUCLEOTIDE SEQUENCE [LARGE SCALE GENOMIC DNA]</scope>
    <source>
        <strain evidence="3">ATCC 25285 / DSM 2151 / CCUG 4856 / JCM 11019 / LMG 10263 / NCTC 9343 / Onslow / VPI 2553 / EN-2</strain>
    </source>
</reference>
<feature type="transmembrane region" description="Helical" evidence="1">
    <location>
        <begin position="15"/>
        <end position="34"/>
    </location>
</feature>
<gene>
    <name evidence="2" type="ORF">BF9343_0704</name>
</gene>
<dbReference type="RefSeq" id="WP_010992168.1">
    <property type="nucleotide sequence ID" value="NC_003228.3"/>
</dbReference>
<keyword evidence="1" id="KW-1133">Transmembrane helix</keyword>
<accession>Q5LH99</accession>